<keyword evidence="1" id="KW-0808">Transferase</keyword>
<proteinExistence type="inferred from homology"/>
<dbReference type="EMBL" id="DVIT01000025">
    <property type="protein sequence ID" value="HIS47221.1"/>
    <property type="molecule type" value="Genomic_DNA"/>
</dbReference>
<dbReference type="Pfam" id="PF13302">
    <property type="entry name" value="Acetyltransf_3"/>
    <property type="match status" value="1"/>
</dbReference>
<reference evidence="5" key="1">
    <citation type="submission" date="2020-10" db="EMBL/GenBank/DDBJ databases">
        <authorList>
            <person name="Gilroy R."/>
        </authorList>
    </citation>
    <scope>NUCLEOTIDE SEQUENCE</scope>
    <source>
        <strain evidence="5">CHK178-757</strain>
    </source>
</reference>
<gene>
    <name evidence="5" type="ORF">IAB46_06625</name>
</gene>
<evidence type="ECO:0000313" key="6">
    <source>
        <dbReference type="Proteomes" id="UP000823927"/>
    </source>
</evidence>
<sequence>MNAPIDISTVTLKTQRLILRPWRVTDLQDFYAYASVDGVGQMAGWSPHKNLEESRQILDDFIARKNGFALEYQGKVIGSLGIEEYNEAYFPELSHMSGREIGYVLSKEYWGQGLMPEAVKADGKFRDEHYVSGLFYGRVLL</sequence>
<dbReference type="GO" id="GO:0008999">
    <property type="term" value="F:protein-N-terminal-alanine acetyltransferase activity"/>
    <property type="evidence" value="ECO:0007669"/>
    <property type="project" value="TreeGrafter"/>
</dbReference>
<dbReference type="InterPro" id="IPR000182">
    <property type="entry name" value="GNAT_dom"/>
</dbReference>
<keyword evidence="2" id="KW-0012">Acyltransferase</keyword>
<dbReference type="Proteomes" id="UP000823927">
    <property type="component" value="Unassembled WGS sequence"/>
</dbReference>
<feature type="domain" description="N-acetyltransferase" evidence="4">
    <location>
        <begin position="16"/>
        <end position="121"/>
    </location>
</feature>
<evidence type="ECO:0000256" key="2">
    <source>
        <dbReference type="ARBA" id="ARBA00023315"/>
    </source>
</evidence>
<reference evidence="5" key="2">
    <citation type="journal article" date="2021" name="PeerJ">
        <title>Extensive microbial diversity within the chicken gut microbiome revealed by metagenomics and culture.</title>
        <authorList>
            <person name="Gilroy R."/>
            <person name="Ravi A."/>
            <person name="Getino M."/>
            <person name="Pursley I."/>
            <person name="Horton D.L."/>
            <person name="Alikhan N.F."/>
            <person name="Baker D."/>
            <person name="Gharbi K."/>
            <person name="Hall N."/>
            <person name="Watson M."/>
            <person name="Adriaenssens E.M."/>
            <person name="Foster-Nyarko E."/>
            <person name="Jarju S."/>
            <person name="Secka A."/>
            <person name="Antonio M."/>
            <person name="Oren A."/>
            <person name="Chaudhuri R.R."/>
            <person name="La Ragione R."/>
            <person name="Hildebrand F."/>
            <person name="Pallen M.J."/>
        </authorList>
    </citation>
    <scope>NUCLEOTIDE SEQUENCE</scope>
    <source>
        <strain evidence="5">CHK178-757</strain>
    </source>
</reference>
<evidence type="ECO:0000313" key="5">
    <source>
        <dbReference type="EMBL" id="HIS47221.1"/>
    </source>
</evidence>
<name>A0A9D1JQH6_9FIRM</name>
<dbReference type="PANTHER" id="PTHR43792">
    <property type="entry name" value="GNAT FAMILY, PUTATIVE (AFU_ORTHOLOGUE AFUA_3G00765)-RELATED-RELATED"/>
    <property type="match status" value="1"/>
</dbReference>
<dbReference type="Gene3D" id="3.40.630.30">
    <property type="match status" value="1"/>
</dbReference>
<organism evidence="5 6">
    <name type="scientific">Candidatus Scybalocola faecigallinarum</name>
    <dbReference type="NCBI Taxonomy" id="2840941"/>
    <lineage>
        <taxon>Bacteria</taxon>
        <taxon>Bacillati</taxon>
        <taxon>Bacillota</taxon>
        <taxon>Clostridia</taxon>
        <taxon>Lachnospirales</taxon>
        <taxon>Lachnospiraceae</taxon>
        <taxon>Lachnospiraceae incertae sedis</taxon>
        <taxon>Candidatus Scybalocola (ex Gilroy et al. 2021)</taxon>
    </lineage>
</organism>
<dbReference type="GO" id="GO:0005737">
    <property type="term" value="C:cytoplasm"/>
    <property type="evidence" value="ECO:0007669"/>
    <property type="project" value="TreeGrafter"/>
</dbReference>
<accession>A0A9D1JQH6</accession>
<evidence type="ECO:0000259" key="4">
    <source>
        <dbReference type="Pfam" id="PF13302"/>
    </source>
</evidence>
<dbReference type="PANTHER" id="PTHR43792:SF8">
    <property type="entry name" value="[RIBOSOMAL PROTEIN US5]-ALANINE N-ACETYLTRANSFERASE"/>
    <property type="match status" value="1"/>
</dbReference>
<dbReference type="InterPro" id="IPR016181">
    <property type="entry name" value="Acyl_CoA_acyltransferase"/>
</dbReference>
<evidence type="ECO:0000256" key="3">
    <source>
        <dbReference type="ARBA" id="ARBA00038502"/>
    </source>
</evidence>
<dbReference type="AlphaFoldDB" id="A0A9D1JQH6"/>
<comment type="similarity">
    <text evidence="3">Belongs to the acetyltransferase family. RimJ subfamily.</text>
</comment>
<dbReference type="InterPro" id="IPR051531">
    <property type="entry name" value="N-acetyltransferase"/>
</dbReference>
<protein>
    <submittedName>
        <fullName evidence="5">GNAT family N-acetyltransferase</fullName>
    </submittedName>
</protein>
<evidence type="ECO:0000256" key="1">
    <source>
        <dbReference type="ARBA" id="ARBA00022679"/>
    </source>
</evidence>
<dbReference type="SUPFAM" id="SSF55729">
    <property type="entry name" value="Acyl-CoA N-acyltransferases (Nat)"/>
    <property type="match status" value="1"/>
</dbReference>
<comment type="caution">
    <text evidence="5">The sequence shown here is derived from an EMBL/GenBank/DDBJ whole genome shotgun (WGS) entry which is preliminary data.</text>
</comment>